<accession>A0ABY4PAC7</accession>
<reference evidence="2" key="1">
    <citation type="journal article" date="2022" name="Int. J. Syst. Evol. Microbiol.">
        <title>Apilactobacillus apisilvae sp. nov., Nicolia spurrieriana gen. nov. sp. nov., Bombilactobacillus folatiphilus sp. nov. and Bombilactobacillus thymidiniphilus sp. nov., four new lactic acid bacterial isolates from stingless bees Tetragonula carbonaria and Austroplebeia australis.</title>
        <authorList>
            <person name="Oliphant S.A."/>
            <person name="Watson-Haigh N.S."/>
            <person name="Sumby K.M."/>
            <person name="Gardner J."/>
            <person name="Groom S."/>
            <person name="Jiranek V."/>
        </authorList>
    </citation>
    <scope>NUCLEOTIDE SEQUENCE</scope>
    <source>
        <strain evidence="2">SG4_D2</strain>
    </source>
</reference>
<evidence type="ECO:0000256" key="1">
    <source>
        <dbReference type="SAM" id="MobiDB-lite"/>
    </source>
</evidence>
<evidence type="ECO:0000313" key="2">
    <source>
        <dbReference type="EMBL" id="UQS82287.1"/>
    </source>
</evidence>
<dbReference type="Proteomes" id="UP000831495">
    <property type="component" value="Chromosome"/>
</dbReference>
<name>A0ABY4PAC7_9LACO</name>
<feature type="compositionally biased region" description="Polar residues" evidence="1">
    <location>
        <begin position="10"/>
        <end position="23"/>
    </location>
</feature>
<keyword evidence="3" id="KW-1185">Reference proteome</keyword>
<proteinExistence type="predicted"/>
<organism evidence="2 3">
    <name type="scientific">Bombilactobacillus folatiphilus</name>
    <dbReference type="NCBI Taxonomy" id="2923362"/>
    <lineage>
        <taxon>Bacteria</taxon>
        <taxon>Bacillati</taxon>
        <taxon>Bacillota</taxon>
        <taxon>Bacilli</taxon>
        <taxon>Lactobacillales</taxon>
        <taxon>Lactobacillaceae</taxon>
        <taxon>Bombilactobacillus</taxon>
    </lineage>
</organism>
<evidence type="ECO:0000313" key="3">
    <source>
        <dbReference type="Proteomes" id="UP000831495"/>
    </source>
</evidence>
<dbReference type="EMBL" id="CP093366">
    <property type="protein sequence ID" value="UQS82287.1"/>
    <property type="molecule type" value="Genomic_DNA"/>
</dbReference>
<protein>
    <recommendedName>
        <fullName evidence="4">WxL domain-containing protein</fullName>
    </recommendedName>
</protein>
<sequence length="181" mass="20084">MNQGAKHESTITAPYNTVSVSGTRSDDKAIPADSSSTSLQRKDLDYFVRVPEVIDFGHNPRMFDSPFYNTTSGRLKFSHYSASSSKQYYLQVKYNQDLRTSAGARLLPDSGNSLIEYRPNDVGLYQSIDGTSSNLTTDGLTTQGISDLTSYVSDKHFRLNSNDKPLGNYSGTMTWTYSNSL</sequence>
<dbReference type="RefSeq" id="WP_249514556.1">
    <property type="nucleotide sequence ID" value="NZ_CP093366.1"/>
</dbReference>
<evidence type="ECO:0008006" key="4">
    <source>
        <dbReference type="Google" id="ProtNLM"/>
    </source>
</evidence>
<feature type="region of interest" description="Disordered" evidence="1">
    <location>
        <begin position="1"/>
        <end position="36"/>
    </location>
</feature>
<gene>
    <name evidence="2" type="ORF">MOO45_00925</name>
</gene>